<accession>I4ETP8</accession>
<feature type="transmembrane region" description="Helical" evidence="1">
    <location>
        <begin position="248"/>
        <end position="269"/>
    </location>
</feature>
<dbReference type="eggNOG" id="COG1266">
    <property type="taxonomic scope" value="Bacteria"/>
</dbReference>
<evidence type="ECO:0000313" key="3">
    <source>
        <dbReference type="EMBL" id="CCH86761.1"/>
    </source>
</evidence>
<dbReference type="PANTHER" id="PTHR36435">
    <property type="entry name" value="SLR1288 PROTEIN"/>
    <property type="match status" value="1"/>
</dbReference>
<reference evidence="3 4" key="1">
    <citation type="journal article" date="2012" name="J. Bacteriol.">
        <title>Genome Sequence of Radiation-Resistant Modestobacter marinus Strain BC501, a Representative Actinobacterium That Thrives on Calcareous Stone Surfaces.</title>
        <authorList>
            <person name="Normand P."/>
            <person name="Gury J."/>
            <person name="Pujic P."/>
            <person name="Chouaia B."/>
            <person name="Crotti E."/>
            <person name="Brusetti L."/>
            <person name="Daffonchio D."/>
            <person name="Vacherie B."/>
            <person name="Barbe V."/>
            <person name="Medigue C."/>
            <person name="Calteau A."/>
            <person name="Ghodhbane-Gtari F."/>
            <person name="Essoussi I."/>
            <person name="Nouioui I."/>
            <person name="Abbassi-Ghozzi I."/>
            <person name="Gtari M."/>
        </authorList>
    </citation>
    <scope>NUCLEOTIDE SEQUENCE [LARGE SCALE GENOMIC DNA]</scope>
    <source>
        <strain evidence="4">BC 501</strain>
    </source>
</reference>
<feature type="transmembrane region" description="Helical" evidence="1">
    <location>
        <begin position="197"/>
        <end position="216"/>
    </location>
</feature>
<evidence type="ECO:0000256" key="1">
    <source>
        <dbReference type="SAM" id="Phobius"/>
    </source>
</evidence>
<dbReference type="KEGG" id="mmar:MODMU_1311"/>
<name>I4ETP8_MODI5</name>
<evidence type="ECO:0000259" key="2">
    <source>
        <dbReference type="Pfam" id="PF02517"/>
    </source>
</evidence>
<feature type="domain" description="CAAX prenyl protease 2/Lysostaphin resistance protein A-like" evidence="2">
    <location>
        <begin position="165"/>
        <end position="261"/>
    </location>
</feature>
<feature type="transmembrane region" description="Helical" evidence="1">
    <location>
        <begin position="78"/>
        <end position="100"/>
    </location>
</feature>
<keyword evidence="1" id="KW-0812">Transmembrane</keyword>
<dbReference type="EMBL" id="FO203431">
    <property type="protein sequence ID" value="CCH86761.1"/>
    <property type="molecule type" value="Genomic_DNA"/>
</dbReference>
<dbReference type="HOGENOM" id="CLU_1029799_0_0_11"/>
<dbReference type="InterPro" id="IPR003675">
    <property type="entry name" value="Rce1/LyrA-like_dom"/>
</dbReference>
<dbReference type="AlphaFoldDB" id="I4ETP8"/>
<proteinExistence type="predicted"/>
<gene>
    <name evidence="3" type="ordered locus">MODMU_1311</name>
</gene>
<dbReference type="PANTHER" id="PTHR36435:SF1">
    <property type="entry name" value="CAAX AMINO TERMINAL PROTEASE FAMILY PROTEIN"/>
    <property type="match status" value="1"/>
</dbReference>
<dbReference type="GO" id="GO:0004175">
    <property type="term" value="F:endopeptidase activity"/>
    <property type="evidence" value="ECO:0007669"/>
    <property type="project" value="UniProtKB-ARBA"/>
</dbReference>
<dbReference type="Pfam" id="PF02517">
    <property type="entry name" value="Rce1-like"/>
    <property type="match status" value="1"/>
</dbReference>
<protein>
    <recommendedName>
        <fullName evidence="2">CAAX prenyl protease 2/Lysostaphin resistance protein A-like domain-containing protein</fullName>
    </recommendedName>
</protein>
<dbReference type="Proteomes" id="UP000006461">
    <property type="component" value="Chromosome"/>
</dbReference>
<keyword evidence="1" id="KW-1133">Transmembrane helix</keyword>
<dbReference type="InterPro" id="IPR052710">
    <property type="entry name" value="CAAX_protease"/>
</dbReference>
<feature type="transmembrane region" description="Helical" evidence="1">
    <location>
        <begin position="120"/>
        <end position="143"/>
    </location>
</feature>
<organism evidence="3 4">
    <name type="scientific">Modestobacter italicus (strain DSM 44449 / CECT 9708 / BC 501)</name>
    <dbReference type="NCBI Taxonomy" id="2732864"/>
    <lineage>
        <taxon>Bacteria</taxon>
        <taxon>Bacillati</taxon>
        <taxon>Actinomycetota</taxon>
        <taxon>Actinomycetes</taxon>
        <taxon>Geodermatophilales</taxon>
        <taxon>Geodermatophilaceae</taxon>
        <taxon>Modestobacter</taxon>
    </lineage>
</organism>
<evidence type="ECO:0000313" key="4">
    <source>
        <dbReference type="Proteomes" id="UP000006461"/>
    </source>
</evidence>
<keyword evidence="4" id="KW-1185">Reference proteome</keyword>
<feature type="transmembrane region" description="Helical" evidence="1">
    <location>
        <begin position="163"/>
        <end position="185"/>
    </location>
</feature>
<sequence length="270" mass="28262">MSAEVVRAADPVPQQRRSLIERTVLDEQIRTARQTAPQSWGVRSWLGPLVSLAALIVGSGFLAGALPDRGTGRTIGVAALSIGLELVLLAVLVAFARPLVARGGGWSRTLGLDRVRRSDWLPWITGVGFAYLGRTVVSVVALALTGGTALAEASNLTGGDGSIVSIVVLVVVAVVLAPIAEELMFRGLLLRSFMHRMGFWPAAGLSTLLFGAFHVYEVDTVAGAITLACSVGVLGLVNCHLVRITGRLTPGIMVHATYNALAVAVLLLLG</sequence>
<dbReference type="OrthoDB" id="254800at2"/>
<dbReference type="GO" id="GO:0080120">
    <property type="term" value="P:CAAX-box protein maturation"/>
    <property type="evidence" value="ECO:0007669"/>
    <property type="project" value="UniProtKB-ARBA"/>
</dbReference>
<feature type="transmembrane region" description="Helical" evidence="1">
    <location>
        <begin position="45"/>
        <end position="66"/>
    </location>
</feature>
<feature type="transmembrane region" description="Helical" evidence="1">
    <location>
        <begin position="222"/>
        <end position="241"/>
    </location>
</feature>
<dbReference type="STRING" id="477641.MODMU_1311"/>
<keyword evidence="1" id="KW-0472">Membrane</keyword>